<comment type="function">
    <text evidence="5">Maintains stem cell potency. Increases STAT3 phosphorylation and controls ERK phosphorylation. May act as a scaffold, increasing STAT3 recruitment onto endosomes.</text>
</comment>
<dbReference type="Pfam" id="PF07051">
    <property type="entry name" value="OCIA"/>
    <property type="match status" value="2"/>
</dbReference>
<evidence type="ECO:0000256" key="5">
    <source>
        <dbReference type="RuleBase" id="RU369066"/>
    </source>
</evidence>
<dbReference type="Proteomes" id="UP000018936">
    <property type="component" value="Unassembled WGS sequence"/>
</dbReference>
<feature type="domain" description="OCIA" evidence="7">
    <location>
        <begin position="108"/>
        <end position="136"/>
    </location>
</feature>
<evidence type="ECO:0000256" key="2">
    <source>
        <dbReference type="ARBA" id="ARBA00022753"/>
    </source>
</evidence>
<dbReference type="InterPro" id="IPR040187">
    <property type="entry name" value="OCAD1/2"/>
</dbReference>
<comment type="similarity">
    <text evidence="3 5">Belongs to the OCIAD1 family.</text>
</comment>
<dbReference type="InterPro" id="IPR009764">
    <property type="entry name" value="OCIA_dom"/>
</dbReference>
<feature type="compositionally biased region" description="Basic and acidic residues" evidence="6">
    <location>
        <begin position="213"/>
        <end position="227"/>
    </location>
</feature>
<evidence type="ECO:0000313" key="8">
    <source>
        <dbReference type="EMBL" id="ETE63904.1"/>
    </source>
</evidence>
<keyword evidence="2 5" id="KW-0967">Endosome</keyword>
<feature type="region of interest" description="Disordered" evidence="6">
    <location>
        <begin position="140"/>
        <end position="258"/>
    </location>
</feature>
<keyword evidence="9" id="KW-1185">Reference proteome</keyword>
<evidence type="ECO:0000256" key="1">
    <source>
        <dbReference type="ARBA" id="ARBA00004177"/>
    </source>
</evidence>
<accession>V8NNN9</accession>
<comment type="subunit">
    <text evidence="5">Interacts with STAT3.</text>
</comment>
<feature type="domain" description="OCIA" evidence="7">
    <location>
        <begin position="67"/>
        <end position="107"/>
    </location>
</feature>
<comment type="subcellular location">
    <subcellularLocation>
        <location evidence="1 5">Endosome</location>
    </subcellularLocation>
</comment>
<evidence type="ECO:0000256" key="6">
    <source>
        <dbReference type="SAM" id="MobiDB-lite"/>
    </source>
</evidence>
<evidence type="ECO:0000259" key="7">
    <source>
        <dbReference type="Pfam" id="PF07051"/>
    </source>
</evidence>
<feature type="compositionally biased region" description="Polar residues" evidence="6">
    <location>
        <begin position="181"/>
        <end position="197"/>
    </location>
</feature>
<reference evidence="8 9" key="1">
    <citation type="journal article" date="2013" name="Proc. Natl. Acad. Sci. U.S.A.">
        <title>The king cobra genome reveals dynamic gene evolution and adaptation in the snake venom system.</title>
        <authorList>
            <person name="Vonk F.J."/>
            <person name="Casewell N.R."/>
            <person name="Henkel C.V."/>
            <person name="Heimberg A.M."/>
            <person name="Jansen H.J."/>
            <person name="McCleary R.J."/>
            <person name="Kerkkamp H.M."/>
            <person name="Vos R.A."/>
            <person name="Guerreiro I."/>
            <person name="Calvete J.J."/>
            <person name="Wuster W."/>
            <person name="Woods A.E."/>
            <person name="Logan J.M."/>
            <person name="Harrison R.A."/>
            <person name="Castoe T.A."/>
            <person name="de Koning A.P."/>
            <person name="Pollock D.D."/>
            <person name="Yandell M."/>
            <person name="Calderon D."/>
            <person name="Renjifo C."/>
            <person name="Currier R.B."/>
            <person name="Salgado D."/>
            <person name="Pla D."/>
            <person name="Sanz L."/>
            <person name="Hyder A.S."/>
            <person name="Ribeiro J.M."/>
            <person name="Arntzen J.W."/>
            <person name="van den Thillart G.E."/>
            <person name="Boetzer M."/>
            <person name="Pirovano W."/>
            <person name="Dirks R.P."/>
            <person name="Spaink H.P."/>
            <person name="Duboule D."/>
            <person name="McGlinn E."/>
            <person name="Kini R.M."/>
            <person name="Richardson M.K."/>
        </authorList>
    </citation>
    <scope>NUCLEOTIDE SEQUENCE</scope>
    <source>
        <tissue evidence="8">Blood</tissue>
    </source>
</reference>
<dbReference type="PANTHER" id="PTHR13336:SF4">
    <property type="entry name" value="OCIA DOMAIN-CONTAINING PROTEIN 1"/>
    <property type="match status" value="1"/>
</dbReference>
<evidence type="ECO:0000313" key="9">
    <source>
        <dbReference type="Proteomes" id="UP000018936"/>
    </source>
</evidence>
<dbReference type="OrthoDB" id="6513616at2759"/>
<evidence type="ECO:0000256" key="4">
    <source>
        <dbReference type="ARBA" id="ARBA00040877"/>
    </source>
</evidence>
<dbReference type="PANTHER" id="PTHR13336">
    <property type="entry name" value="OVARIAN CARCINOMA IMMUNOREACTIVE ANTIGEN"/>
    <property type="match status" value="1"/>
</dbReference>
<feature type="non-terminal residue" evidence="8">
    <location>
        <position position="1"/>
    </location>
</feature>
<name>V8NNN9_OPHHA</name>
<protein>
    <recommendedName>
        <fullName evidence="4 5">OCIA domain-containing protein 1</fullName>
    </recommendedName>
</protein>
<dbReference type="AlphaFoldDB" id="V8NNN9"/>
<dbReference type="GO" id="GO:0005768">
    <property type="term" value="C:endosome"/>
    <property type="evidence" value="ECO:0007669"/>
    <property type="project" value="UniProtKB-SubCell"/>
</dbReference>
<sequence length="258" mass="28836">AELPVSELSALWLQSPLSGTGCGEGGVVSSRCFCPIDRPMEPPGQPRGPGSYGPTDGMVDKHKLDHSYELTPEEYRVSQECIRESFLYRCLPFSSFAMVITHILVRKVAGICGWFAGKISYINVCKEKFMNLKDSPLGEMLRNESQSGSQRFESSRVSPFSERAPAPETAPSPRFYEPVPFSSSMNESAPSGITDSVPQEPEPQEQAPKRKRVTYEELRNRNREGHEAGTMQKSEIRTSPLPIKEKAKLNKYGDVWEE</sequence>
<proteinExistence type="inferred from homology"/>
<dbReference type="GO" id="GO:2000736">
    <property type="term" value="P:regulation of stem cell differentiation"/>
    <property type="evidence" value="ECO:0007669"/>
    <property type="project" value="UniProtKB-UniRule"/>
</dbReference>
<gene>
    <name evidence="8" type="primary">Ociad1</name>
    <name evidence="8" type="ORF">L345_10329</name>
</gene>
<organism evidence="8 9">
    <name type="scientific">Ophiophagus hannah</name>
    <name type="common">King cobra</name>
    <name type="synonym">Naja hannah</name>
    <dbReference type="NCBI Taxonomy" id="8665"/>
    <lineage>
        <taxon>Eukaryota</taxon>
        <taxon>Metazoa</taxon>
        <taxon>Chordata</taxon>
        <taxon>Craniata</taxon>
        <taxon>Vertebrata</taxon>
        <taxon>Euteleostomi</taxon>
        <taxon>Lepidosauria</taxon>
        <taxon>Squamata</taxon>
        <taxon>Bifurcata</taxon>
        <taxon>Unidentata</taxon>
        <taxon>Episquamata</taxon>
        <taxon>Toxicofera</taxon>
        <taxon>Serpentes</taxon>
        <taxon>Colubroidea</taxon>
        <taxon>Elapidae</taxon>
        <taxon>Elapinae</taxon>
        <taxon>Ophiophagus</taxon>
    </lineage>
</organism>
<dbReference type="EMBL" id="AZIM01002513">
    <property type="protein sequence ID" value="ETE63904.1"/>
    <property type="molecule type" value="Genomic_DNA"/>
</dbReference>
<feature type="compositionally biased region" description="Polar residues" evidence="6">
    <location>
        <begin position="143"/>
        <end position="158"/>
    </location>
</feature>
<evidence type="ECO:0000256" key="3">
    <source>
        <dbReference type="ARBA" id="ARBA00037952"/>
    </source>
</evidence>
<comment type="domain">
    <text evidence="5">The OCIA domain is necessary and sufficient for endosomal localization.</text>
</comment>
<comment type="caution">
    <text evidence="8">The sequence shown here is derived from an EMBL/GenBank/DDBJ whole genome shotgun (WGS) entry which is preliminary data.</text>
</comment>